<dbReference type="InterPro" id="IPR013785">
    <property type="entry name" value="Aldolase_TIM"/>
</dbReference>
<keyword evidence="7" id="KW-1185">Reference proteome</keyword>
<dbReference type="GO" id="GO:0051536">
    <property type="term" value="F:iron-sulfur cluster binding"/>
    <property type="evidence" value="ECO:0007669"/>
    <property type="project" value="UniProtKB-KW"/>
</dbReference>
<dbReference type="GO" id="GO:0003824">
    <property type="term" value="F:catalytic activity"/>
    <property type="evidence" value="ECO:0007669"/>
    <property type="project" value="InterPro"/>
</dbReference>
<proteinExistence type="predicted"/>
<keyword evidence="1" id="KW-0949">S-adenosyl-L-methionine</keyword>
<dbReference type="InterPro" id="IPR058240">
    <property type="entry name" value="rSAM_sf"/>
</dbReference>
<dbReference type="Gene3D" id="3.20.20.70">
    <property type="entry name" value="Aldolase class I"/>
    <property type="match status" value="1"/>
</dbReference>
<dbReference type="InterPro" id="IPR007197">
    <property type="entry name" value="rSAM"/>
</dbReference>
<gene>
    <name evidence="6" type="ORF">JOC47_002138</name>
</gene>
<feature type="domain" description="Radical SAM core" evidence="5">
    <location>
        <begin position="30"/>
        <end position="265"/>
    </location>
</feature>
<dbReference type="CDD" id="cd01335">
    <property type="entry name" value="Radical_SAM"/>
    <property type="match status" value="1"/>
</dbReference>
<evidence type="ECO:0000256" key="1">
    <source>
        <dbReference type="ARBA" id="ARBA00022691"/>
    </source>
</evidence>
<reference evidence="6" key="1">
    <citation type="submission" date="2021-01" db="EMBL/GenBank/DDBJ databases">
        <title>Genomic Encyclopedia of Type Strains, Phase IV (KMG-IV): sequencing the most valuable type-strain genomes for metagenomic binning, comparative biology and taxonomic classification.</title>
        <authorList>
            <person name="Goeker M."/>
        </authorList>
    </citation>
    <scope>NUCLEOTIDE SEQUENCE</scope>
    <source>
        <strain evidence="6">DSM 23230</strain>
    </source>
</reference>
<evidence type="ECO:0000259" key="5">
    <source>
        <dbReference type="PROSITE" id="PS51918"/>
    </source>
</evidence>
<dbReference type="SFLD" id="SFLDG01067">
    <property type="entry name" value="SPASM/twitch_domain_containing"/>
    <property type="match status" value="1"/>
</dbReference>
<dbReference type="PANTHER" id="PTHR11228:SF7">
    <property type="entry name" value="PQQA PEPTIDE CYCLASE"/>
    <property type="match status" value="1"/>
</dbReference>
<evidence type="ECO:0000313" key="7">
    <source>
        <dbReference type="Proteomes" id="UP000774000"/>
    </source>
</evidence>
<dbReference type="Proteomes" id="UP000774000">
    <property type="component" value="Unassembled WGS sequence"/>
</dbReference>
<dbReference type="SUPFAM" id="SSF102114">
    <property type="entry name" value="Radical SAM enzymes"/>
    <property type="match status" value="1"/>
</dbReference>
<name>A0A939BPN0_9FIRM</name>
<dbReference type="EMBL" id="JAFBDQ010000011">
    <property type="protein sequence ID" value="MBM7557272.1"/>
    <property type="molecule type" value="Genomic_DNA"/>
</dbReference>
<sequence length="369" mass="42309">MEKSELDLKSKLYQKSVIDRIKKIDFEEGSEAPFVVELDPTTQCNLDCLGCISEDILDNNRFSSERLMELGRELVKAGVKAIVLIGGGEPLSHPKIGDLIEFFGENDVKIGLTTNGILIDKYIDVIAKYCSWTRVSVDAATDEMYQYLRPDKNGNSKFNKVISNMEMLAEKKNGILGYSFLIRTSEDGPNFERSNISEVKKAAKLAKDIGCDYFEIKPSYNMDHFLIMHDEEKMKQLKTEIKEGYKLEEDGFKILESVNLEYAIDNELNIQLKDYHECPISELRTLVTPSGAYVCPYFRGRKDKCIGRVNNTSFSDMWNGGQREEVMKELDPKEDCKMHCIRHKSNLILFKMQKSMENIEAIDDFNLFI</sequence>
<accession>A0A939BPN0</accession>
<dbReference type="RefSeq" id="WP_204702033.1">
    <property type="nucleotide sequence ID" value="NZ_JAFBDQ010000011.1"/>
</dbReference>
<dbReference type="SFLD" id="SFLDS00029">
    <property type="entry name" value="Radical_SAM"/>
    <property type="match status" value="1"/>
</dbReference>
<evidence type="ECO:0000256" key="3">
    <source>
        <dbReference type="ARBA" id="ARBA00023004"/>
    </source>
</evidence>
<dbReference type="Pfam" id="PF04055">
    <property type="entry name" value="Radical_SAM"/>
    <property type="match status" value="1"/>
</dbReference>
<keyword evidence="4" id="KW-0411">Iron-sulfur</keyword>
<dbReference type="InterPro" id="IPR050377">
    <property type="entry name" value="Radical_SAM_PqqE_MftC-like"/>
</dbReference>
<dbReference type="AlphaFoldDB" id="A0A939BPN0"/>
<evidence type="ECO:0000313" key="6">
    <source>
        <dbReference type="EMBL" id="MBM7557272.1"/>
    </source>
</evidence>
<protein>
    <submittedName>
        <fullName evidence="6">MoaA/NifB/PqqE/SkfB family radical SAM enzyme</fullName>
    </submittedName>
</protein>
<comment type="caution">
    <text evidence="6">The sequence shown here is derived from an EMBL/GenBank/DDBJ whole genome shotgun (WGS) entry which is preliminary data.</text>
</comment>
<dbReference type="GO" id="GO:0046872">
    <property type="term" value="F:metal ion binding"/>
    <property type="evidence" value="ECO:0007669"/>
    <property type="project" value="UniProtKB-KW"/>
</dbReference>
<evidence type="ECO:0000256" key="2">
    <source>
        <dbReference type="ARBA" id="ARBA00022723"/>
    </source>
</evidence>
<evidence type="ECO:0000256" key="4">
    <source>
        <dbReference type="ARBA" id="ARBA00023014"/>
    </source>
</evidence>
<organism evidence="6 7">
    <name type="scientific">Halanaerobacter jeridensis</name>
    <dbReference type="NCBI Taxonomy" id="706427"/>
    <lineage>
        <taxon>Bacteria</taxon>
        <taxon>Bacillati</taxon>
        <taxon>Bacillota</taxon>
        <taxon>Clostridia</taxon>
        <taxon>Halanaerobiales</taxon>
        <taxon>Halobacteroidaceae</taxon>
        <taxon>Halanaerobacter</taxon>
    </lineage>
</organism>
<keyword evidence="2" id="KW-0479">Metal-binding</keyword>
<dbReference type="PANTHER" id="PTHR11228">
    <property type="entry name" value="RADICAL SAM DOMAIN PROTEIN"/>
    <property type="match status" value="1"/>
</dbReference>
<dbReference type="PROSITE" id="PS51918">
    <property type="entry name" value="RADICAL_SAM"/>
    <property type="match status" value="1"/>
</dbReference>
<keyword evidence="3" id="KW-0408">Iron</keyword>